<proteinExistence type="inferred from homology"/>
<dbReference type="Gene3D" id="3.40.190.10">
    <property type="entry name" value="Periplasmic binding protein-like II"/>
    <property type="match status" value="2"/>
</dbReference>
<geneLocation type="plasmid" evidence="7">
    <name>patcfbp7129a</name>
</geneLocation>
<dbReference type="InterPro" id="IPR051455">
    <property type="entry name" value="Bact_solute-bind_prot3"/>
</dbReference>
<dbReference type="Proteomes" id="UP000298649">
    <property type="component" value="Plasmid pAtCFBP7129a"/>
</dbReference>
<dbReference type="Pfam" id="PF00497">
    <property type="entry name" value="SBP_bac_3"/>
    <property type="match status" value="1"/>
</dbReference>
<dbReference type="EMBL" id="CP039924">
    <property type="protein sequence ID" value="QCL97881.1"/>
    <property type="molecule type" value="Genomic_DNA"/>
</dbReference>
<sequence>MGKSLMTALMGASVVAMTSTASARDVATLERIAATSTIRIGQRVSSVPFSYYSGTGRVIGYSQDIMMKVTAAVQRELRLPSLTIALAPITSQNWIPLLVNGTVDIECSSTSHVSDREQKVAFSNTIFIVGTRILTRKETGIINFRDLAGKRVVVTAGTTAERSLHRFNEEHSAGIVIVAAKEHDLAFQDLEAGRVAAFVNDDALLYGERIKADHPDDWIVTGTPLGLEAYACTMRRDDPSFKAVVDKAIAEIMMSGEALALHDKWFMQPIPPTGANLNWPISGALTDLYSAPNDRPIE</sequence>
<keyword evidence="3 4" id="KW-0732">Signal</keyword>
<evidence type="ECO:0000313" key="7">
    <source>
        <dbReference type="Proteomes" id="UP000298649"/>
    </source>
</evidence>
<name>A0A4D7YKJ8_AGRTU</name>
<gene>
    <name evidence="6" type="ORF">CFBP7129_27265</name>
</gene>
<evidence type="ECO:0000256" key="3">
    <source>
        <dbReference type="ARBA" id="ARBA00022729"/>
    </source>
</evidence>
<organism evidence="6 7">
    <name type="scientific">Agrobacterium tumefaciens</name>
    <dbReference type="NCBI Taxonomy" id="358"/>
    <lineage>
        <taxon>Bacteria</taxon>
        <taxon>Pseudomonadati</taxon>
        <taxon>Pseudomonadota</taxon>
        <taxon>Alphaproteobacteria</taxon>
        <taxon>Hyphomicrobiales</taxon>
        <taxon>Rhizobiaceae</taxon>
        <taxon>Rhizobium/Agrobacterium group</taxon>
        <taxon>Agrobacterium</taxon>
        <taxon>Agrobacterium tumefaciens complex</taxon>
    </lineage>
</organism>
<keyword evidence="2" id="KW-0813">Transport</keyword>
<dbReference type="CDD" id="cd13688">
    <property type="entry name" value="PBP2_GltI_DEBP"/>
    <property type="match status" value="1"/>
</dbReference>
<evidence type="ECO:0000259" key="5">
    <source>
        <dbReference type="SMART" id="SM00062"/>
    </source>
</evidence>
<dbReference type="SUPFAM" id="SSF53850">
    <property type="entry name" value="Periplasmic binding protein-like II"/>
    <property type="match status" value="1"/>
</dbReference>
<feature type="chain" id="PRO_5020311048" evidence="4">
    <location>
        <begin position="24"/>
        <end position="298"/>
    </location>
</feature>
<dbReference type="PANTHER" id="PTHR30085">
    <property type="entry name" value="AMINO ACID ABC TRANSPORTER PERMEASE"/>
    <property type="match status" value="1"/>
</dbReference>
<accession>A0A4D7YKJ8</accession>
<keyword evidence="6" id="KW-0614">Plasmid</keyword>
<evidence type="ECO:0000256" key="4">
    <source>
        <dbReference type="SAM" id="SignalP"/>
    </source>
</evidence>
<dbReference type="GO" id="GO:0005576">
    <property type="term" value="C:extracellular region"/>
    <property type="evidence" value="ECO:0007669"/>
    <property type="project" value="TreeGrafter"/>
</dbReference>
<evidence type="ECO:0000313" key="6">
    <source>
        <dbReference type="EMBL" id="QCL97881.1"/>
    </source>
</evidence>
<dbReference type="PANTHER" id="PTHR30085:SF2">
    <property type="entry name" value="GLUTAMATE_ASPARTATE IMPORT SOLUTE-BINDING PROTEIN"/>
    <property type="match status" value="1"/>
</dbReference>
<dbReference type="InterPro" id="IPR001638">
    <property type="entry name" value="Solute-binding_3/MltF_N"/>
</dbReference>
<dbReference type="GO" id="GO:0006865">
    <property type="term" value="P:amino acid transport"/>
    <property type="evidence" value="ECO:0007669"/>
    <property type="project" value="TreeGrafter"/>
</dbReference>
<evidence type="ECO:0000256" key="1">
    <source>
        <dbReference type="ARBA" id="ARBA00010333"/>
    </source>
</evidence>
<dbReference type="GO" id="GO:0030288">
    <property type="term" value="C:outer membrane-bounded periplasmic space"/>
    <property type="evidence" value="ECO:0007669"/>
    <property type="project" value="TreeGrafter"/>
</dbReference>
<reference evidence="6 7" key="1">
    <citation type="submission" date="2019-04" db="EMBL/GenBank/DDBJ databases">
        <title>Complete genome sequence of Agrobacterium tumefaciens CFBP7129.</title>
        <authorList>
            <person name="Haryono M."/>
            <person name="Lin Y.-C."/>
            <person name="Lai E.-M."/>
            <person name="Kuo C.-H."/>
        </authorList>
    </citation>
    <scope>NUCLEOTIDE SEQUENCE [LARGE SCALE GENOMIC DNA]</scope>
    <source>
        <strain evidence="6 7">CFBP7129</strain>
        <plasmid evidence="7">patcfbp7129a</plasmid>
    </source>
</reference>
<feature type="domain" description="Solute-binding protein family 3/N-terminal" evidence="5">
    <location>
        <begin position="37"/>
        <end position="269"/>
    </location>
</feature>
<dbReference type="AlphaFoldDB" id="A0A4D7YKJ8"/>
<protein>
    <submittedName>
        <fullName evidence="6">Transporter substrate-binding domain-containing protein</fullName>
    </submittedName>
</protein>
<feature type="signal peptide" evidence="4">
    <location>
        <begin position="1"/>
        <end position="23"/>
    </location>
</feature>
<dbReference type="SMART" id="SM00062">
    <property type="entry name" value="PBPb"/>
    <property type="match status" value="1"/>
</dbReference>
<comment type="similarity">
    <text evidence="1">Belongs to the bacterial solute-binding protein 3 family.</text>
</comment>
<evidence type="ECO:0000256" key="2">
    <source>
        <dbReference type="ARBA" id="ARBA00022448"/>
    </source>
</evidence>